<accession>A0A399EK16</accession>
<reference evidence="5 6" key="1">
    <citation type="submission" date="2018-08" db="EMBL/GenBank/DDBJ databases">
        <title>Meiothermus terrae DSM 26712 genome sequencing project.</title>
        <authorList>
            <person name="Da Costa M.S."/>
            <person name="Albuquerque L."/>
            <person name="Raposo P."/>
            <person name="Froufe H.J.C."/>
            <person name="Barroso C.S."/>
            <person name="Egas C."/>
        </authorList>
    </citation>
    <scope>NUCLEOTIDE SEQUENCE [LARGE SCALE GENOMIC DNA]</scope>
    <source>
        <strain evidence="5 6">DSM 26712</strain>
    </source>
</reference>
<feature type="region of interest" description="Disordered" evidence="2">
    <location>
        <begin position="207"/>
        <end position="234"/>
    </location>
</feature>
<evidence type="ECO:0000256" key="1">
    <source>
        <dbReference type="SAM" id="Coils"/>
    </source>
</evidence>
<evidence type="ECO:0000259" key="4">
    <source>
        <dbReference type="Pfam" id="PF18222"/>
    </source>
</evidence>
<evidence type="ECO:0000256" key="3">
    <source>
        <dbReference type="SAM" id="Phobius"/>
    </source>
</evidence>
<evidence type="ECO:0000256" key="2">
    <source>
        <dbReference type="SAM" id="MobiDB-lite"/>
    </source>
</evidence>
<feature type="domain" description="PilN biogenesis protein dimerization" evidence="4">
    <location>
        <begin position="97"/>
        <end position="205"/>
    </location>
</feature>
<feature type="transmembrane region" description="Helical" evidence="3">
    <location>
        <begin position="20"/>
        <end position="40"/>
    </location>
</feature>
<comment type="caution">
    <text evidence="5">The sequence shown here is derived from an EMBL/GenBank/DDBJ whole genome shotgun (WGS) entry which is preliminary data.</text>
</comment>
<evidence type="ECO:0000313" key="6">
    <source>
        <dbReference type="Proteomes" id="UP000265715"/>
    </source>
</evidence>
<keyword evidence="3" id="KW-0472">Membrane</keyword>
<keyword evidence="6" id="KW-1185">Reference proteome</keyword>
<sequence>MIKLNLLPKTLRRRVEPGWWRLAAVGFAGLALGITAYLYFSTLSERNALQREQEQLQIEVNSLQRFIAEQRRLEQQRTELQQVIAIRSQLEQSKVNWSDYLAAVINQIPRSSSAPSGSAFGVNLKSIGTKLLTPAESQTAAQSGAYDGKSARVEFDLRGEALNERELIRFVDAFESSPRFGINFRDSSLDLERGVYTFSATVGLVDSVPGAQPAPGSTGSAPQGSATGGGQGAR</sequence>
<dbReference type="PANTHER" id="PTHR40278">
    <property type="entry name" value="DNA UTILIZATION PROTEIN HOFN"/>
    <property type="match status" value="1"/>
</dbReference>
<protein>
    <recommendedName>
        <fullName evidence="4">PilN biogenesis protein dimerization domain-containing protein</fullName>
    </recommendedName>
</protein>
<organism evidence="5 6">
    <name type="scientific">Calidithermus terrae</name>
    <dbReference type="NCBI Taxonomy" id="1408545"/>
    <lineage>
        <taxon>Bacteria</taxon>
        <taxon>Thermotogati</taxon>
        <taxon>Deinococcota</taxon>
        <taxon>Deinococci</taxon>
        <taxon>Thermales</taxon>
        <taxon>Thermaceae</taxon>
        <taxon>Calidithermus</taxon>
    </lineage>
</organism>
<dbReference type="EMBL" id="QXDL01000081">
    <property type="protein sequence ID" value="RIH83996.1"/>
    <property type="molecule type" value="Genomic_DNA"/>
</dbReference>
<dbReference type="AlphaFoldDB" id="A0A399EK16"/>
<feature type="compositionally biased region" description="Polar residues" evidence="2">
    <location>
        <begin position="215"/>
        <end position="225"/>
    </location>
</feature>
<name>A0A399EK16_9DEIN</name>
<feature type="coiled-coil region" evidence="1">
    <location>
        <begin position="46"/>
        <end position="93"/>
    </location>
</feature>
<evidence type="ECO:0000313" key="5">
    <source>
        <dbReference type="EMBL" id="RIH83996.1"/>
    </source>
</evidence>
<dbReference type="InterPro" id="IPR052534">
    <property type="entry name" value="Extracell_DNA_Util/SecSys_Comp"/>
</dbReference>
<dbReference type="Proteomes" id="UP000265715">
    <property type="component" value="Unassembled WGS sequence"/>
</dbReference>
<dbReference type="InterPro" id="IPR040888">
    <property type="entry name" value="PilN_bio_d"/>
</dbReference>
<dbReference type="RefSeq" id="WP_245971596.1">
    <property type="nucleotide sequence ID" value="NZ_QXDL01000081.1"/>
</dbReference>
<dbReference type="Gene3D" id="3.30.70.2830">
    <property type="match status" value="1"/>
</dbReference>
<keyword evidence="3" id="KW-1133">Transmembrane helix</keyword>
<keyword evidence="3" id="KW-0812">Transmembrane</keyword>
<keyword evidence="1" id="KW-0175">Coiled coil</keyword>
<dbReference type="Pfam" id="PF18222">
    <property type="entry name" value="PilN_bio_d"/>
    <property type="match status" value="1"/>
</dbReference>
<dbReference type="PANTHER" id="PTHR40278:SF1">
    <property type="entry name" value="DNA UTILIZATION PROTEIN HOFN"/>
    <property type="match status" value="1"/>
</dbReference>
<gene>
    <name evidence="5" type="ORF">Mterra_02103</name>
</gene>
<proteinExistence type="predicted"/>